<dbReference type="InterPro" id="IPR014756">
    <property type="entry name" value="Ig_E-set"/>
</dbReference>
<dbReference type="PATRIC" id="fig|359131.3.peg.5885"/>
<comment type="caution">
    <text evidence="2">The sequence shown here is derived from an EMBL/GenBank/DDBJ whole genome shotgun (WGS) entry which is preliminary data.</text>
</comment>
<dbReference type="AlphaFoldDB" id="A0A0F2TCC7"/>
<sequence>MQAIRSPQAGDAVEVAGYTSGQDGGGGTFFFDATHITGATVASVEITGAGFDPAAPGPIVVTAPGHQFVTGQVVLVQNVLGNTNANGPWMIAVDPHDPQSFALLGSRGNAAYAGGGMASSVTVTTSGPHGLAPGGRAVVAGVDGTGGFALDGRYLPVGVAAPDVLSLPVAPSGSYTSSGSVGDGGLSFPCARSAHVSGRWIRRRDATELNPEWFGAAGDGTADDTEPLVATIRAARVTTGSVHLPGGTYRTTAEIAVEAHLAEASDTGLSIRGRGTTGPSGGGSQITAAGAGMRSILSITAGYVTLSGISLNGGGVADHGLHLHGAGRLHLDDVWVGETVKDGYRLVGGLTDEGLVTHNNKLVANNDNMYAREVWALQCGTMYCSPSLALRYDNLRLVTPVDGLVSCRAGVPTVFGAGTDFTKIPARPGDFIVIGATDDDTLERLEIVGIDGPDQITVQGLHPPARDLSGQPFAIGVGDGWSDALDGAGADLAIQLDCSRTRMDTGHFTSCAGSGVVSRAKYGPLLENQEFFRCGFAGIVVGTLSPSDGLGLNTTISHAYFEGVFRGGCIFIGEARGITIDQPMWLGHPPGFRLVLNEVSDRNYGIIGMAADFVPSDGAIGLQPVGLRTTSGIAAVRGSNFTNTGTLTMPSGGAAVTIDRSPWTTTVEVTGRNLNFLADRGTIDSAADITATPTFSAGADGQEIAVCNISEHPLTFHDGRPRPDGTVLPTGLVLDCEPGGSVSVPRGRILTLYYSLANSMSGHWTQRGAVTSSAPVLFSLTPDTAHAAGGDSITAAGKNLDEATVVYIGSLANIVGTITAKSFASLTFTMPALPGAGAYNVLLVSGHGASNVLPISVTS</sequence>
<dbReference type="InterPro" id="IPR011050">
    <property type="entry name" value="Pectin_lyase_fold/virulence"/>
</dbReference>
<dbReference type="SUPFAM" id="SSF51126">
    <property type="entry name" value="Pectin lyase-like"/>
    <property type="match status" value="1"/>
</dbReference>
<proteinExistence type="predicted"/>
<organism evidence="2 3">
    <name type="scientific">Streptomyces rubellomurinus (strain ATCC 31215)</name>
    <dbReference type="NCBI Taxonomy" id="359131"/>
    <lineage>
        <taxon>Bacteria</taxon>
        <taxon>Bacillati</taxon>
        <taxon>Actinomycetota</taxon>
        <taxon>Actinomycetes</taxon>
        <taxon>Kitasatosporales</taxon>
        <taxon>Streptomycetaceae</taxon>
        <taxon>Streptomyces</taxon>
    </lineage>
</organism>
<dbReference type="InterPro" id="IPR012334">
    <property type="entry name" value="Pectin_lyas_fold"/>
</dbReference>
<dbReference type="Pfam" id="PF01833">
    <property type="entry name" value="TIG"/>
    <property type="match status" value="1"/>
</dbReference>
<dbReference type="OrthoDB" id="3960776at2"/>
<dbReference type="GO" id="GO:0005975">
    <property type="term" value="P:carbohydrate metabolic process"/>
    <property type="evidence" value="ECO:0007669"/>
    <property type="project" value="UniProtKB-ARBA"/>
</dbReference>
<dbReference type="Gene3D" id="2.160.20.10">
    <property type="entry name" value="Single-stranded right-handed beta-helix, Pectin lyase-like"/>
    <property type="match status" value="1"/>
</dbReference>
<protein>
    <recommendedName>
        <fullName evidence="1">IPT/TIG domain-containing protein</fullName>
    </recommendedName>
</protein>
<accession>A0A0F2TCC7</accession>
<keyword evidence="3" id="KW-1185">Reference proteome</keyword>
<dbReference type="Proteomes" id="UP000033699">
    <property type="component" value="Unassembled WGS sequence"/>
</dbReference>
<dbReference type="Gene3D" id="2.60.40.10">
    <property type="entry name" value="Immunoglobulins"/>
    <property type="match status" value="1"/>
</dbReference>
<dbReference type="RefSeq" id="WP_045700191.1">
    <property type="nucleotide sequence ID" value="NZ_JZKH01000055.1"/>
</dbReference>
<evidence type="ECO:0000313" key="3">
    <source>
        <dbReference type="Proteomes" id="UP000033699"/>
    </source>
</evidence>
<evidence type="ECO:0000259" key="1">
    <source>
        <dbReference type="Pfam" id="PF01833"/>
    </source>
</evidence>
<dbReference type="InterPro" id="IPR002909">
    <property type="entry name" value="IPT_dom"/>
</dbReference>
<dbReference type="InterPro" id="IPR013783">
    <property type="entry name" value="Ig-like_fold"/>
</dbReference>
<feature type="domain" description="IPT/TIG" evidence="1">
    <location>
        <begin position="775"/>
        <end position="844"/>
    </location>
</feature>
<reference evidence="2 3" key="1">
    <citation type="submission" date="2015-02" db="EMBL/GenBank/DDBJ databases">
        <authorList>
            <person name="Ju K.-S."/>
            <person name="Doroghazi J.R."/>
            <person name="Metcalf W."/>
        </authorList>
    </citation>
    <scope>NUCLEOTIDE SEQUENCE [LARGE SCALE GENOMIC DNA]</scope>
    <source>
        <strain evidence="2 3">ATCC 31215</strain>
    </source>
</reference>
<dbReference type="SUPFAM" id="SSF81296">
    <property type="entry name" value="E set domains"/>
    <property type="match status" value="1"/>
</dbReference>
<name>A0A0F2TCC7_STRR3</name>
<dbReference type="EMBL" id="JZKH01000055">
    <property type="protein sequence ID" value="KJS59955.1"/>
    <property type="molecule type" value="Genomic_DNA"/>
</dbReference>
<evidence type="ECO:0000313" key="2">
    <source>
        <dbReference type="EMBL" id="KJS59955.1"/>
    </source>
</evidence>
<gene>
    <name evidence="2" type="ORF">VM95_24290</name>
</gene>